<evidence type="ECO:0000313" key="10">
    <source>
        <dbReference type="EMBL" id="RXK54405.1"/>
    </source>
</evidence>
<evidence type="ECO:0000259" key="7">
    <source>
        <dbReference type="Pfam" id="PF25919"/>
    </source>
</evidence>
<evidence type="ECO:0000256" key="3">
    <source>
        <dbReference type="ARBA" id="ARBA00022729"/>
    </source>
</evidence>
<keyword evidence="2" id="KW-0813">Transport</keyword>
<dbReference type="SUPFAM" id="SSF111369">
    <property type="entry name" value="HlyD-like secretion proteins"/>
    <property type="match status" value="1"/>
</dbReference>
<dbReference type="AlphaFoldDB" id="A0A4Q1C6A5"/>
<feature type="domain" description="CusB-like beta-barrel" evidence="8">
    <location>
        <begin position="310"/>
        <end position="385"/>
    </location>
</feature>
<comment type="caution">
    <text evidence="10">The sequence shown here is derived from an EMBL/GenBank/DDBJ whole genome shotgun (WGS) entry which is preliminary data.</text>
</comment>
<dbReference type="NCBIfam" id="TIGR01730">
    <property type="entry name" value="RND_mfp"/>
    <property type="match status" value="1"/>
</dbReference>
<evidence type="ECO:0000259" key="6">
    <source>
        <dbReference type="Pfam" id="PF19335"/>
    </source>
</evidence>
<dbReference type="GO" id="GO:0016020">
    <property type="term" value="C:membrane"/>
    <property type="evidence" value="ECO:0007669"/>
    <property type="project" value="InterPro"/>
</dbReference>
<dbReference type="Pfam" id="PF25954">
    <property type="entry name" value="Beta-barrel_RND_2"/>
    <property type="match status" value="1"/>
</dbReference>
<dbReference type="Pfam" id="PF25919">
    <property type="entry name" value="BSH_CusB"/>
    <property type="match status" value="1"/>
</dbReference>
<dbReference type="Gene3D" id="2.40.420.20">
    <property type="match status" value="1"/>
</dbReference>
<dbReference type="Pfam" id="PF19335">
    <property type="entry name" value="HMBD"/>
    <property type="match status" value="2"/>
</dbReference>
<dbReference type="GO" id="GO:0030288">
    <property type="term" value="C:outer membrane-bounded periplasmic space"/>
    <property type="evidence" value="ECO:0007669"/>
    <property type="project" value="TreeGrafter"/>
</dbReference>
<dbReference type="GO" id="GO:0022857">
    <property type="term" value="F:transmembrane transporter activity"/>
    <property type="evidence" value="ECO:0007669"/>
    <property type="project" value="InterPro"/>
</dbReference>
<dbReference type="Gene3D" id="2.40.30.170">
    <property type="match status" value="1"/>
</dbReference>
<comment type="similarity">
    <text evidence="1">Belongs to the membrane fusion protein (MFP) (TC 8.A.1) family.</text>
</comment>
<name>A0A4Q1C6A5_9BACT</name>
<dbReference type="InterPro" id="IPR045800">
    <property type="entry name" value="HMBD"/>
</dbReference>
<feature type="domain" description="Heavy metal binding" evidence="6">
    <location>
        <begin position="35"/>
        <end position="61"/>
    </location>
</feature>
<feature type="domain" description="CzcB-like C-terminal circularly permuted SH3-like" evidence="9">
    <location>
        <begin position="391"/>
        <end position="451"/>
    </location>
</feature>
<dbReference type="Proteomes" id="UP000290218">
    <property type="component" value="Unassembled WGS sequence"/>
</dbReference>
<evidence type="ECO:0000313" key="11">
    <source>
        <dbReference type="Proteomes" id="UP000290218"/>
    </source>
</evidence>
<feature type="signal peptide" evidence="5">
    <location>
        <begin position="1"/>
        <end position="20"/>
    </location>
</feature>
<reference evidence="10 11" key="1">
    <citation type="submission" date="2019-01" db="EMBL/GenBank/DDBJ databases">
        <title>Lacunisphaera sp. strain TWA-58.</title>
        <authorList>
            <person name="Chen W.-M."/>
        </authorList>
    </citation>
    <scope>NUCLEOTIDE SEQUENCE [LARGE SCALE GENOMIC DNA]</scope>
    <source>
        <strain evidence="10 11">TWA-58</strain>
    </source>
</reference>
<sequence length="472" mass="51486">MRTKLILLTIPLLLWALLGAGCGDANHGAHAKAQKYHCPMHPTYISDKPGDCPICNMKLVPIKDEPAVATTPAGPEASAAKPGQYTCPMHPKVVSDGPGSCPDCGMDLEKVPPADPHAGHKTAAAPAPVPGRIAISISPEKQQLIGLTTEQVAIRTLTQPVRSTATLEHDETKLARIAPRFAGWVRELKVNYTGQKVAKGDPLFTVYSPELFEAESEYLLAFERVAQLRSREDTAQAESARRLLESARRKLSLWEIGETEIAALEQSGRARDEILVRSPASGHVVTKNAVQGRAFMAGETLYEIADLSHLWVRAYVFEFEAPLIKEGLAARVTFPYLGNRSVESVVSFLYPHIDPQTRRAEVRLEIDNPQLDLRPQMWANVELEASFGEVLTVPANAIIDTGVRLVAFVMRDDNHLEPREVTIGARSDDHYEVLSGLNDGEKVVARALFLIDSESQLKAAISGMGSAGGHNH</sequence>
<organism evidence="10 11">
    <name type="scientific">Oleiharenicola lentus</name>
    <dbReference type="NCBI Taxonomy" id="2508720"/>
    <lineage>
        <taxon>Bacteria</taxon>
        <taxon>Pseudomonadati</taxon>
        <taxon>Verrucomicrobiota</taxon>
        <taxon>Opitutia</taxon>
        <taxon>Opitutales</taxon>
        <taxon>Opitutaceae</taxon>
        <taxon>Oleiharenicola</taxon>
    </lineage>
</organism>
<keyword evidence="4" id="KW-0406">Ion transport</keyword>
<dbReference type="Pfam" id="PF25975">
    <property type="entry name" value="CzcB_C"/>
    <property type="match status" value="1"/>
</dbReference>
<feature type="chain" id="PRO_5020926063" evidence="5">
    <location>
        <begin position="21"/>
        <end position="472"/>
    </location>
</feature>
<feature type="domain" description="Heavy metal binding" evidence="6">
    <location>
        <begin position="85"/>
        <end position="111"/>
    </location>
</feature>
<dbReference type="PANTHER" id="PTHR30097">
    <property type="entry name" value="CATION EFFLUX SYSTEM PROTEIN CUSB"/>
    <property type="match status" value="1"/>
</dbReference>
<dbReference type="PROSITE" id="PS51257">
    <property type="entry name" value="PROKAR_LIPOPROTEIN"/>
    <property type="match status" value="1"/>
</dbReference>
<dbReference type="PANTHER" id="PTHR30097:SF15">
    <property type="entry name" value="CATION EFFLUX SYSTEM PROTEIN CUSB"/>
    <property type="match status" value="1"/>
</dbReference>
<evidence type="ECO:0000256" key="5">
    <source>
        <dbReference type="SAM" id="SignalP"/>
    </source>
</evidence>
<dbReference type="GO" id="GO:0060003">
    <property type="term" value="P:copper ion export"/>
    <property type="evidence" value="ECO:0007669"/>
    <property type="project" value="TreeGrafter"/>
</dbReference>
<dbReference type="RefSeq" id="WP_129045770.1">
    <property type="nucleotide sequence ID" value="NZ_SDHX01000001.1"/>
</dbReference>
<dbReference type="InterPro" id="IPR006143">
    <property type="entry name" value="RND_pump_MFP"/>
</dbReference>
<feature type="domain" description="CusB-like barrel-sandwich hybrid" evidence="7">
    <location>
        <begin position="175"/>
        <end position="305"/>
    </location>
</feature>
<accession>A0A4Q1C6A5</accession>
<keyword evidence="11" id="KW-1185">Reference proteome</keyword>
<evidence type="ECO:0000259" key="8">
    <source>
        <dbReference type="Pfam" id="PF25954"/>
    </source>
</evidence>
<dbReference type="EMBL" id="SDHX01000001">
    <property type="protein sequence ID" value="RXK54405.1"/>
    <property type="molecule type" value="Genomic_DNA"/>
</dbReference>
<dbReference type="Gene3D" id="2.40.50.100">
    <property type="match status" value="1"/>
</dbReference>
<evidence type="ECO:0000256" key="2">
    <source>
        <dbReference type="ARBA" id="ARBA00022448"/>
    </source>
</evidence>
<evidence type="ECO:0000256" key="4">
    <source>
        <dbReference type="ARBA" id="ARBA00023065"/>
    </source>
</evidence>
<dbReference type="InterPro" id="IPR058790">
    <property type="entry name" value="BSH_CusB"/>
</dbReference>
<dbReference type="GO" id="GO:0046914">
    <property type="term" value="F:transition metal ion binding"/>
    <property type="evidence" value="ECO:0007669"/>
    <property type="project" value="TreeGrafter"/>
</dbReference>
<evidence type="ECO:0000256" key="1">
    <source>
        <dbReference type="ARBA" id="ARBA00009477"/>
    </source>
</evidence>
<evidence type="ECO:0000259" key="9">
    <source>
        <dbReference type="Pfam" id="PF25975"/>
    </source>
</evidence>
<gene>
    <name evidence="10" type="ORF">ESB00_00460</name>
</gene>
<dbReference type="OrthoDB" id="9765657at2"/>
<dbReference type="FunFam" id="2.40.420.20:FF:000003">
    <property type="entry name" value="Cation efflux system protein cusB"/>
    <property type="match status" value="1"/>
</dbReference>
<dbReference type="GO" id="GO:0015679">
    <property type="term" value="P:plasma membrane copper ion transport"/>
    <property type="evidence" value="ECO:0007669"/>
    <property type="project" value="TreeGrafter"/>
</dbReference>
<protein>
    <submittedName>
        <fullName evidence="10">Efflux RND transporter periplasmic adaptor subunit</fullName>
    </submittedName>
</protein>
<dbReference type="InterPro" id="IPR058792">
    <property type="entry name" value="Beta-barrel_RND_2"/>
</dbReference>
<keyword evidence="3 5" id="KW-0732">Signal</keyword>
<dbReference type="FunFam" id="2.40.30.170:FF:000010">
    <property type="entry name" value="Efflux RND transporter periplasmic adaptor subunit"/>
    <property type="match status" value="1"/>
</dbReference>
<dbReference type="InterPro" id="IPR058649">
    <property type="entry name" value="CzcB_C"/>
</dbReference>
<proteinExistence type="inferred from homology"/>
<dbReference type="InterPro" id="IPR051909">
    <property type="entry name" value="MFP_Cation_Efflux"/>
</dbReference>